<name>A0A6B2AXB8_PSESX</name>
<evidence type="ECO:0000313" key="1">
    <source>
        <dbReference type="EMBL" id="NAO77761.1"/>
    </source>
</evidence>
<accession>A0A6B2AXB8</accession>
<proteinExistence type="predicted"/>
<dbReference type="EMBL" id="VLIF01000012">
    <property type="protein sequence ID" value="NAO77761.1"/>
    <property type="molecule type" value="Genomic_DNA"/>
</dbReference>
<reference evidence="1" key="1">
    <citation type="journal article" date="2020" name="Phytopathology">
        <title>Zucchini vein clearing disease is caused by several lineages within Pseudomonas syringae species complex.</title>
        <authorList>
            <person name="Lacault C."/>
            <person name="Briand M."/>
            <person name="Jacques M.A."/>
            <person name="Darrasse A."/>
        </authorList>
    </citation>
    <scope>NUCLEOTIDE SEQUENCE</scope>
    <source>
        <strain evidence="1">P123</strain>
    </source>
</reference>
<dbReference type="AlphaFoldDB" id="A0A6B2AXB8"/>
<organism evidence="1">
    <name type="scientific">Pseudomonas syringae</name>
    <dbReference type="NCBI Taxonomy" id="317"/>
    <lineage>
        <taxon>Bacteria</taxon>
        <taxon>Pseudomonadati</taxon>
        <taxon>Pseudomonadota</taxon>
        <taxon>Gammaproteobacteria</taxon>
        <taxon>Pseudomonadales</taxon>
        <taxon>Pseudomonadaceae</taxon>
        <taxon>Pseudomonas</taxon>
    </lineage>
</organism>
<gene>
    <name evidence="1" type="ORF">PspP123CL_17740</name>
</gene>
<protein>
    <submittedName>
        <fullName evidence="1">Uncharacterized protein</fullName>
    </submittedName>
</protein>
<sequence length="67" mass="7655">MLPRRKTKIQPHSVTVSSAGAEFLYQQRPILFTNGRIKAIRKFAGQRRKPAPRASLSPLLRAKNRRS</sequence>
<comment type="caution">
    <text evidence="1">The sequence shown here is derived from an EMBL/GenBank/DDBJ whole genome shotgun (WGS) entry which is preliminary data.</text>
</comment>